<feature type="active site" description="Proton acceptor" evidence="6">
    <location>
        <position position="93"/>
    </location>
</feature>
<dbReference type="SUPFAM" id="SSF111331">
    <property type="entry name" value="NAD kinase/diacylglycerol kinase-like"/>
    <property type="match status" value="1"/>
</dbReference>
<dbReference type="EMBL" id="VBOZ01000025">
    <property type="protein sequence ID" value="TMQ64222.1"/>
    <property type="molecule type" value="Genomic_DNA"/>
</dbReference>
<dbReference type="Gene3D" id="3.40.50.10330">
    <property type="entry name" value="Probable inorganic polyphosphate/atp-NAD kinase, domain 1"/>
    <property type="match status" value="1"/>
</dbReference>
<evidence type="ECO:0000256" key="4">
    <source>
        <dbReference type="ARBA" id="ARBA00023027"/>
    </source>
</evidence>
<reference evidence="8 9" key="1">
    <citation type="journal article" date="2019" name="Nat. Microbiol.">
        <title>Mediterranean grassland soil C-N compound turnover is dependent on rainfall and depth, and is mediated by genomically divergent microorganisms.</title>
        <authorList>
            <person name="Diamond S."/>
            <person name="Andeer P.F."/>
            <person name="Li Z."/>
            <person name="Crits-Christoph A."/>
            <person name="Burstein D."/>
            <person name="Anantharaman K."/>
            <person name="Lane K.R."/>
            <person name="Thomas B.C."/>
            <person name="Pan C."/>
            <person name="Northen T.R."/>
            <person name="Banfield J.F."/>
        </authorList>
    </citation>
    <scope>NUCLEOTIDE SEQUENCE [LARGE SCALE GENOMIC DNA]</scope>
    <source>
        <strain evidence="8">WS_9</strain>
    </source>
</reference>
<comment type="similarity">
    <text evidence="6">Belongs to the NAD kinase family.</text>
</comment>
<feature type="binding site" evidence="6">
    <location>
        <position position="268"/>
    </location>
    <ligand>
        <name>NAD(+)</name>
        <dbReference type="ChEBI" id="CHEBI:57540"/>
    </ligand>
</feature>
<dbReference type="Pfam" id="PF01513">
    <property type="entry name" value="NAD_kinase"/>
    <property type="match status" value="1"/>
</dbReference>
<evidence type="ECO:0000256" key="7">
    <source>
        <dbReference type="SAM" id="MobiDB-lite"/>
    </source>
</evidence>
<evidence type="ECO:0000313" key="8">
    <source>
        <dbReference type="EMBL" id="TMQ64222.1"/>
    </source>
</evidence>
<dbReference type="PANTHER" id="PTHR20275:SF0">
    <property type="entry name" value="NAD KINASE"/>
    <property type="match status" value="1"/>
</dbReference>
<dbReference type="InterPro" id="IPR016064">
    <property type="entry name" value="NAD/diacylglycerol_kinase_sf"/>
</dbReference>
<dbReference type="EC" id="2.7.1.23" evidence="6"/>
<proteinExistence type="inferred from homology"/>
<dbReference type="Gene3D" id="2.60.200.30">
    <property type="entry name" value="Probable inorganic polyphosphate/atp-NAD kinase, domain 2"/>
    <property type="match status" value="1"/>
</dbReference>
<name>A0A538TKS1_UNCEI</name>
<dbReference type="Proteomes" id="UP000317691">
    <property type="component" value="Unassembled WGS sequence"/>
</dbReference>
<keyword evidence="3 6" id="KW-0521">NADP</keyword>
<dbReference type="HAMAP" id="MF_00361">
    <property type="entry name" value="NAD_kinase"/>
    <property type="match status" value="1"/>
</dbReference>
<dbReference type="AlphaFoldDB" id="A0A538TKS1"/>
<feature type="binding site" evidence="6">
    <location>
        <begin position="209"/>
        <end position="214"/>
    </location>
    <ligand>
        <name>NAD(+)</name>
        <dbReference type="ChEBI" id="CHEBI:57540"/>
    </ligand>
</feature>
<keyword evidence="6" id="KW-0547">Nucleotide-binding</keyword>
<dbReference type="GO" id="GO:0005524">
    <property type="term" value="F:ATP binding"/>
    <property type="evidence" value="ECO:0007669"/>
    <property type="project" value="UniProtKB-KW"/>
</dbReference>
<feature type="binding site" evidence="6">
    <location>
        <begin position="93"/>
        <end position="94"/>
    </location>
    <ligand>
        <name>NAD(+)</name>
        <dbReference type="ChEBI" id="CHEBI:57540"/>
    </ligand>
</feature>
<evidence type="ECO:0000256" key="2">
    <source>
        <dbReference type="ARBA" id="ARBA00022777"/>
    </source>
</evidence>
<comment type="function">
    <text evidence="6">Involved in the regulation of the intracellular balance of NAD and NADP, and is a key enzyme in the biosynthesis of NADP. Catalyzes specifically the phosphorylation on 2'-hydroxyl of the adenosine moiety of NAD to yield NADP.</text>
</comment>
<dbReference type="GO" id="GO:0005737">
    <property type="term" value="C:cytoplasm"/>
    <property type="evidence" value="ECO:0007669"/>
    <property type="project" value="UniProtKB-SubCell"/>
</dbReference>
<keyword evidence="4 6" id="KW-0520">NAD</keyword>
<evidence type="ECO:0000313" key="9">
    <source>
        <dbReference type="Proteomes" id="UP000317691"/>
    </source>
</evidence>
<dbReference type="PANTHER" id="PTHR20275">
    <property type="entry name" value="NAD KINASE"/>
    <property type="match status" value="1"/>
</dbReference>
<accession>A0A538TKS1</accession>
<evidence type="ECO:0000256" key="5">
    <source>
        <dbReference type="ARBA" id="ARBA00047925"/>
    </source>
</evidence>
<feature type="binding site" evidence="6">
    <location>
        <begin position="168"/>
        <end position="169"/>
    </location>
    <ligand>
        <name>NAD(+)</name>
        <dbReference type="ChEBI" id="CHEBI:57540"/>
    </ligand>
</feature>
<keyword evidence="2 6" id="KW-0418">Kinase</keyword>
<evidence type="ECO:0000256" key="1">
    <source>
        <dbReference type="ARBA" id="ARBA00022679"/>
    </source>
</evidence>
<organism evidence="8 9">
    <name type="scientific">Eiseniibacteriota bacterium</name>
    <dbReference type="NCBI Taxonomy" id="2212470"/>
    <lineage>
        <taxon>Bacteria</taxon>
        <taxon>Candidatus Eiseniibacteriota</taxon>
    </lineage>
</organism>
<comment type="cofactor">
    <cofactor evidence="6">
        <name>a divalent metal cation</name>
        <dbReference type="ChEBI" id="CHEBI:60240"/>
    </cofactor>
</comment>
<evidence type="ECO:0000256" key="6">
    <source>
        <dbReference type="HAMAP-Rule" id="MF_00361"/>
    </source>
</evidence>
<dbReference type="GO" id="GO:0006741">
    <property type="term" value="P:NADP+ biosynthetic process"/>
    <property type="evidence" value="ECO:0007669"/>
    <property type="project" value="UniProtKB-UniRule"/>
</dbReference>
<keyword evidence="6" id="KW-0963">Cytoplasm</keyword>
<dbReference type="InterPro" id="IPR002504">
    <property type="entry name" value="NADK"/>
</dbReference>
<dbReference type="GO" id="GO:0051287">
    <property type="term" value="F:NAD binding"/>
    <property type="evidence" value="ECO:0007669"/>
    <property type="project" value="UniProtKB-ARBA"/>
</dbReference>
<protein>
    <recommendedName>
        <fullName evidence="6">NAD kinase</fullName>
        <ecNumber evidence="6">2.7.1.23</ecNumber>
    </recommendedName>
    <alternativeName>
        <fullName evidence="6">ATP-dependent NAD kinase</fullName>
    </alternativeName>
</protein>
<feature type="binding site" evidence="6">
    <location>
        <position position="98"/>
    </location>
    <ligand>
        <name>NAD(+)</name>
        <dbReference type="ChEBI" id="CHEBI:57540"/>
    </ligand>
</feature>
<dbReference type="GO" id="GO:0019674">
    <property type="term" value="P:NAD+ metabolic process"/>
    <property type="evidence" value="ECO:0007669"/>
    <property type="project" value="InterPro"/>
</dbReference>
<comment type="catalytic activity">
    <reaction evidence="5 6">
        <text>NAD(+) + ATP = ADP + NADP(+) + H(+)</text>
        <dbReference type="Rhea" id="RHEA:18629"/>
        <dbReference type="ChEBI" id="CHEBI:15378"/>
        <dbReference type="ChEBI" id="CHEBI:30616"/>
        <dbReference type="ChEBI" id="CHEBI:57540"/>
        <dbReference type="ChEBI" id="CHEBI:58349"/>
        <dbReference type="ChEBI" id="CHEBI:456216"/>
        <dbReference type="EC" id="2.7.1.23"/>
    </reaction>
</comment>
<dbReference type="InterPro" id="IPR017438">
    <property type="entry name" value="ATP-NAD_kinase_N"/>
</dbReference>
<comment type="caution">
    <text evidence="8">The sequence shown here is derived from an EMBL/GenBank/DDBJ whole genome shotgun (WGS) entry which is preliminary data.</text>
</comment>
<feature type="binding site" evidence="6">
    <location>
        <position position="198"/>
    </location>
    <ligand>
        <name>NAD(+)</name>
        <dbReference type="ChEBI" id="CHEBI:57540"/>
    </ligand>
</feature>
<sequence length="319" mass="34791">MLAPRRAPNDPGTHRPRRHERMTLPPRHVGIFGNRDKDEVRALLPSLLRWIHSKGRRATVDRSLARGVRGAGPGLPLTTLVKRVDVLLVLGGDGAMLHAARAASRTGVPIFGINLGGLGFLTDTNEESLYPVLTRLFRGEFQVERRIMVEAVVRQRGTQRAWMAVGLNDAVIHARDRSRVVAIDIGIGRTPIGTLVADGLIVATPTGSTAYSLSAGGPIVRPTMEALITTPISPHTLAFRPLLVGADESVRVRVRSGHAPAAITVDGQLSRELATSDEVTIRRAKSHVDLLVLERGSFYEVLRSKFAWAELPRSRTRRG</sequence>
<evidence type="ECO:0000256" key="3">
    <source>
        <dbReference type="ARBA" id="ARBA00022857"/>
    </source>
</evidence>
<dbReference type="GO" id="GO:0003951">
    <property type="term" value="F:NAD+ kinase activity"/>
    <property type="evidence" value="ECO:0007669"/>
    <property type="project" value="UniProtKB-UniRule"/>
</dbReference>
<comment type="subcellular location">
    <subcellularLocation>
        <location evidence="6">Cytoplasm</location>
    </subcellularLocation>
</comment>
<feature type="binding site" evidence="6">
    <location>
        <position position="179"/>
    </location>
    <ligand>
        <name>NAD(+)</name>
        <dbReference type="ChEBI" id="CHEBI:57540"/>
    </ligand>
</feature>
<gene>
    <name evidence="6" type="primary">nadK</name>
    <name evidence="8" type="ORF">E6K79_08040</name>
</gene>
<feature type="region of interest" description="Disordered" evidence="7">
    <location>
        <begin position="1"/>
        <end position="23"/>
    </location>
</feature>
<dbReference type="InterPro" id="IPR017437">
    <property type="entry name" value="ATP-NAD_kinase_PpnK-typ_C"/>
</dbReference>
<comment type="caution">
    <text evidence="6">Lacks conserved residue(s) required for the propagation of feature annotation.</text>
</comment>
<keyword evidence="6" id="KW-0067">ATP-binding</keyword>
<keyword evidence="1 6" id="KW-0808">Transferase</keyword>
<dbReference type="GO" id="GO:0046872">
    <property type="term" value="F:metal ion binding"/>
    <property type="evidence" value="ECO:0007669"/>
    <property type="project" value="UniProtKB-UniRule"/>
</dbReference>
<dbReference type="Pfam" id="PF20143">
    <property type="entry name" value="NAD_kinase_C"/>
    <property type="match status" value="1"/>
</dbReference>